<organism evidence="1 2">
    <name type="scientific">Acinetobacter pragensis</name>
    <dbReference type="NCBI Taxonomy" id="1806892"/>
    <lineage>
        <taxon>Bacteria</taxon>
        <taxon>Pseudomonadati</taxon>
        <taxon>Pseudomonadota</taxon>
        <taxon>Gammaproteobacteria</taxon>
        <taxon>Moraxellales</taxon>
        <taxon>Moraxellaceae</taxon>
        <taxon>Acinetobacter</taxon>
    </lineage>
</organism>
<name>A0A151Y1V9_9GAMM</name>
<gene>
    <name evidence="1" type="ORF">AZH43_12390</name>
</gene>
<proteinExistence type="predicted"/>
<dbReference type="AlphaFoldDB" id="A0A151Y1V9"/>
<evidence type="ECO:0000313" key="2">
    <source>
        <dbReference type="Proteomes" id="UP000076276"/>
    </source>
</evidence>
<accession>A0A151Y1V9</accession>
<evidence type="ECO:0000313" key="1">
    <source>
        <dbReference type="EMBL" id="KYQ72013.1"/>
    </source>
</evidence>
<dbReference type="Proteomes" id="UP000076276">
    <property type="component" value="Unassembled WGS sequence"/>
</dbReference>
<reference evidence="1 2" key="1">
    <citation type="submission" date="2016-03" db="EMBL/GenBank/DDBJ databases">
        <title>Acinetobacter genomospecies 28 strain ANC 4149.</title>
        <authorList>
            <person name="Radolfova-Krizova L."/>
            <person name="Nemec A."/>
        </authorList>
    </citation>
    <scope>NUCLEOTIDE SEQUENCE [LARGE SCALE GENOMIC DNA]</scope>
    <source>
        <strain evidence="1 2">ANC 4149</strain>
    </source>
</reference>
<dbReference type="EMBL" id="LUAW01000020">
    <property type="protein sequence ID" value="KYQ72013.1"/>
    <property type="molecule type" value="Genomic_DNA"/>
</dbReference>
<sequence length="77" mass="9258">MQSYGIIQFYTLHTTEREQFERITSYFDDSKYDRHLGLAESSARKQKGECVCFELYDKFKIKQSVLLKLFDGLCRRF</sequence>
<protein>
    <submittedName>
        <fullName evidence="1">Uncharacterized protein</fullName>
    </submittedName>
</protein>
<keyword evidence="2" id="KW-1185">Reference proteome</keyword>
<comment type="caution">
    <text evidence="1">The sequence shown here is derived from an EMBL/GenBank/DDBJ whole genome shotgun (WGS) entry which is preliminary data.</text>
</comment>